<organism evidence="1 2">
    <name type="scientific">Christiangramia echinicola</name>
    <dbReference type="NCBI Taxonomy" id="279359"/>
    <lineage>
        <taxon>Bacteria</taxon>
        <taxon>Pseudomonadati</taxon>
        <taxon>Bacteroidota</taxon>
        <taxon>Flavobacteriia</taxon>
        <taxon>Flavobacteriales</taxon>
        <taxon>Flavobacteriaceae</taxon>
        <taxon>Christiangramia</taxon>
    </lineage>
</organism>
<dbReference type="EMBL" id="LT629745">
    <property type="protein sequence ID" value="SDS05170.1"/>
    <property type="molecule type" value="Genomic_DNA"/>
</dbReference>
<sequence length="170" mass="19553">MISCVLFSSCFKDVDFSQAEDITLEPDLEVDLLFYKLNETDFLDSETNAYTPLIRDTVRLEFLDDDYIQDGLMYAALRFKHQNKFPYRINSNIRFLGENGRNQFNVAYVIPEGSGAATSVIDTTRVLDSNEIEKLRRSIQMVVELEVVGAGKELEGELDFMSKGLFRFEF</sequence>
<name>A0A1H1P2B6_9FLAO</name>
<keyword evidence="2" id="KW-1185">Reference proteome</keyword>
<evidence type="ECO:0000313" key="2">
    <source>
        <dbReference type="Proteomes" id="UP000198858"/>
    </source>
</evidence>
<reference evidence="1 2" key="1">
    <citation type="submission" date="2016-10" db="EMBL/GenBank/DDBJ databases">
        <authorList>
            <person name="Varghese N."/>
            <person name="Submissions S."/>
        </authorList>
    </citation>
    <scope>NUCLEOTIDE SEQUENCE [LARGE SCALE GENOMIC DNA]</scope>
    <source>
        <strain evidence="1 2">Mar_2010_102</strain>
    </source>
</reference>
<protein>
    <submittedName>
        <fullName evidence="1">Uncharacterized protein</fullName>
    </submittedName>
</protein>
<dbReference type="AlphaFoldDB" id="A0A1H1P2B6"/>
<evidence type="ECO:0000313" key="1">
    <source>
        <dbReference type="EMBL" id="SDS05170.1"/>
    </source>
</evidence>
<gene>
    <name evidence="1" type="ORF">SAMN04488552_1948</name>
</gene>
<dbReference type="STRING" id="1250231.SAMN04488552_1948"/>
<accession>A0A1H1P2B6</accession>
<proteinExistence type="predicted"/>
<dbReference type="Proteomes" id="UP000198858">
    <property type="component" value="Chromosome I"/>
</dbReference>